<keyword evidence="3" id="KW-1185">Reference proteome</keyword>
<accession>A0AAQ3PIJ7</accession>
<dbReference type="Proteomes" id="UP001341281">
    <property type="component" value="Chromosome 01"/>
</dbReference>
<evidence type="ECO:0000313" key="3">
    <source>
        <dbReference type="Proteomes" id="UP001341281"/>
    </source>
</evidence>
<dbReference type="EMBL" id="CP144745">
    <property type="protein sequence ID" value="WVZ49464.1"/>
    <property type="molecule type" value="Genomic_DNA"/>
</dbReference>
<proteinExistence type="predicted"/>
<feature type="region of interest" description="Disordered" evidence="1">
    <location>
        <begin position="1"/>
        <end position="76"/>
    </location>
</feature>
<feature type="compositionally biased region" description="Basic residues" evidence="1">
    <location>
        <begin position="62"/>
        <end position="76"/>
    </location>
</feature>
<evidence type="ECO:0000313" key="2">
    <source>
        <dbReference type="EMBL" id="WVZ49464.1"/>
    </source>
</evidence>
<reference evidence="2 3" key="1">
    <citation type="submission" date="2024-02" db="EMBL/GenBank/DDBJ databases">
        <title>High-quality chromosome-scale genome assembly of Pensacola bahiagrass (Paspalum notatum Flugge var. saurae).</title>
        <authorList>
            <person name="Vega J.M."/>
            <person name="Podio M."/>
            <person name="Orjuela J."/>
            <person name="Siena L.A."/>
            <person name="Pessino S.C."/>
            <person name="Combes M.C."/>
            <person name="Mariac C."/>
            <person name="Albertini E."/>
            <person name="Pupilli F."/>
            <person name="Ortiz J.P.A."/>
            <person name="Leblanc O."/>
        </authorList>
    </citation>
    <scope>NUCLEOTIDE SEQUENCE [LARGE SCALE GENOMIC DNA]</scope>
    <source>
        <strain evidence="2">R1</strain>
        <tissue evidence="2">Leaf</tissue>
    </source>
</reference>
<evidence type="ECO:0000256" key="1">
    <source>
        <dbReference type="SAM" id="MobiDB-lite"/>
    </source>
</evidence>
<dbReference type="AlphaFoldDB" id="A0AAQ3PIJ7"/>
<name>A0AAQ3PIJ7_PASNO</name>
<protein>
    <submittedName>
        <fullName evidence="2">Uncharacterized protein</fullName>
    </submittedName>
</protein>
<feature type="compositionally biased region" description="Polar residues" evidence="1">
    <location>
        <begin position="31"/>
        <end position="53"/>
    </location>
</feature>
<organism evidence="2 3">
    <name type="scientific">Paspalum notatum var. saurae</name>
    <dbReference type="NCBI Taxonomy" id="547442"/>
    <lineage>
        <taxon>Eukaryota</taxon>
        <taxon>Viridiplantae</taxon>
        <taxon>Streptophyta</taxon>
        <taxon>Embryophyta</taxon>
        <taxon>Tracheophyta</taxon>
        <taxon>Spermatophyta</taxon>
        <taxon>Magnoliopsida</taxon>
        <taxon>Liliopsida</taxon>
        <taxon>Poales</taxon>
        <taxon>Poaceae</taxon>
        <taxon>PACMAD clade</taxon>
        <taxon>Panicoideae</taxon>
        <taxon>Andropogonodae</taxon>
        <taxon>Paspaleae</taxon>
        <taxon>Paspalinae</taxon>
        <taxon>Paspalum</taxon>
    </lineage>
</organism>
<gene>
    <name evidence="2" type="ORF">U9M48_000823</name>
</gene>
<sequence>MSVKTGSRHWDQRPHPLLSRQAVGAPAMTSGRISTSADANTAGRSTRGLSTQAGLDEQRTSTMRRLRHYRRPREPG</sequence>